<organism evidence="2 3">
    <name type="scientific">Cryoendolithus antarcticus</name>
    <dbReference type="NCBI Taxonomy" id="1507870"/>
    <lineage>
        <taxon>Eukaryota</taxon>
        <taxon>Fungi</taxon>
        <taxon>Dikarya</taxon>
        <taxon>Ascomycota</taxon>
        <taxon>Pezizomycotina</taxon>
        <taxon>Dothideomycetes</taxon>
        <taxon>Dothideomycetidae</taxon>
        <taxon>Cladosporiales</taxon>
        <taxon>Cladosporiaceae</taxon>
        <taxon>Cryoendolithus</taxon>
    </lineage>
</organism>
<dbReference type="EMBL" id="NAJO01000062">
    <property type="protein sequence ID" value="OQN96758.1"/>
    <property type="molecule type" value="Genomic_DNA"/>
</dbReference>
<keyword evidence="3" id="KW-1185">Reference proteome</keyword>
<gene>
    <name evidence="2" type="ORF">B0A48_17182</name>
</gene>
<feature type="domain" description="F-box" evidence="1">
    <location>
        <begin position="214"/>
        <end position="253"/>
    </location>
</feature>
<protein>
    <recommendedName>
        <fullName evidence="1">F-box domain-containing protein</fullName>
    </recommendedName>
</protein>
<evidence type="ECO:0000259" key="1">
    <source>
        <dbReference type="SMART" id="SM00256"/>
    </source>
</evidence>
<reference evidence="3" key="1">
    <citation type="submission" date="2017-03" db="EMBL/GenBank/DDBJ databases">
        <title>Genomes of endolithic fungi from Antarctica.</title>
        <authorList>
            <person name="Coleine C."/>
            <person name="Masonjones S."/>
            <person name="Stajich J.E."/>
        </authorList>
    </citation>
    <scope>NUCLEOTIDE SEQUENCE [LARGE SCALE GENOMIC DNA]</scope>
    <source>
        <strain evidence="3">CCFEE 5527</strain>
    </source>
</reference>
<name>A0A1V8SC27_9PEZI</name>
<feature type="domain" description="F-box" evidence="1">
    <location>
        <begin position="11"/>
        <end position="50"/>
    </location>
</feature>
<proteinExistence type="predicted"/>
<dbReference type="AlphaFoldDB" id="A0A1V8SC27"/>
<evidence type="ECO:0000313" key="2">
    <source>
        <dbReference type="EMBL" id="OQN96758.1"/>
    </source>
</evidence>
<dbReference type="Proteomes" id="UP000192596">
    <property type="component" value="Unassembled WGS sequence"/>
</dbReference>
<sequence length="279" mass="30962">MSSAASTVLGLPELLESILLHSDPKTVLLAQRVDRTFRVTIRGSGKLQVKLCLKQTALDSTKFLKKDGAKLAQHGNSISDGIDVDELQYLDDIQDGILGLNTLLLESRQLTWYSEPSLLWALRCLPHHLRKESSALAMSVRSNNQFEEGRTCPTNHRTTVLHVGVLYFNGDLSNLISYAHSNLPNRAPPHHRCSPSASATSAHRNMAAATTLSIPELLESILLLADPKTVLLAQRVNKTFRATIKGSERLQIKLFFKQAAAPAGKQYPKIRYMELYPWG</sequence>
<comment type="caution">
    <text evidence="2">The sequence shown here is derived from an EMBL/GenBank/DDBJ whole genome shotgun (WGS) entry which is preliminary data.</text>
</comment>
<evidence type="ECO:0000313" key="3">
    <source>
        <dbReference type="Proteomes" id="UP000192596"/>
    </source>
</evidence>
<accession>A0A1V8SC27</accession>
<dbReference type="InterPro" id="IPR001810">
    <property type="entry name" value="F-box_dom"/>
</dbReference>
<dbReference type="InParanoid" id="A0A1V8SC27"/>
<dbReference type="SMART" id="SM00256">
    <property type="entry name" value="FBOX"/>
    <property type="match status" value="2"/>
</dbReference>